<keyword evidence="4" id="KW-1185">Reference proteome</keyword>
<dbReference type="Proteomes" id="UP001220964">
    <property type="component" value="Unassembled WGS sequence"/>
</dbReference>
<proteinExistence type="predicted"/>
<protein>
    <submittedName>
        <fullName evidence="3">DUF4342 domain-containing protein</fullName>
    </submittedName>
</protein>
<feature type="domain" description="DUF4342" evidence="2">
    <location>
        <begin position="11"/>
        <end position="91"/>
    </location>
</feature>
<comment type="caution">
    <text evidence="3">The sequence shown here is derived from an EMBL/GenBank/DDBJ whole genome shotgun (WGS) entry which is preliminary data.</text>
</comment>
<reference evidence="3" key="1">
    <citation type="submission" date="2023-03" db="EMBL/GenBank/DDBJ databases">
        <title>Multiphase analysis and comparison of six strains from genera Psychromarinibacter, Lutimaribacter, and Maritimibacter, including a novel species: Psychromarinibacter sediminicola sp. nov.</title>
        <authorList>
            <person name="Wang Y.-H."/>
            <person name="Ye M.-Q."/>
            <person name="Du Z.-J."/>
        </authorList>
    </citation>
    <scope>NUCLEOTIDE SEQUENCE</scope>
    <source>
        <strain evidence="3">C21-152</strain>
    </source>
</reference>
<accession>A0AAE3T7N1</accession>
<gene>
    <name evidence="3" type="ORF">P1J78_03995</name>
</gene>
<keyword evidence="1" id="KW-1133">Transmembrane helix</keyword>
<sequence>MTDDRKDTEDRTWTEEIEVSSDRLMDKIKELANEASVRRVRIKEPDGDIAVDLPLTVGALAGGALVLAAPMLALIGALVAFFTKVKLEVVRDATEEAQEPETTEVD</sequence>
<keyword evidence="1" id="KW-0812">Transmembrane</keyword>
<name>A0AAE3T7N1_9RHOB</name>
<dbReference type="InterPro" id="IPR025642">
    <property type="entry name" value="DUF4342"/>
</dbReference>
<dbReference type="Pfam" id="PF14242">
    <property type="entry name" value="DUF4342"/>
    <property type="match status" value="1"/>
</dbReference>
<organism evidence="3 4">
    <name type="scientific">Psychromarinibacter sediminicola</name>
    <dbReference type="NCBI Taxonomy" id="3033385"/>
    <lineage>
        <taxon>Bacteria</taxon>
        <taxon>Pseudomonadati</taxon>
        <taxon>Pseudomonadota</taxon>
        <taxon>Alphaproteobacteria</taxon>
        <taxon>Rhodobacterales</taxon>
        <taxon>Paracoccaceae</taxon>
        <taxon>Psychromarinibacter</taxon>
    </lineage>
</organism>
<dbReference type="AlphaFoldDB" id="A0AAE3T7N1"/>
<evidence type="ECO:0000313" key="3">
    <source>
        <dbReference type="EMBL" id="MDF0599888.1"/>
    </source>
</evidence>
<feature type="transmembrane region" description="Helical" evidence="1">
    <location>
        <begin position="59"/>
        <end position="82"/>
    </location>
</feature>
<evidence type="ECO:0000256" key="1">
    <source>
        <dbReference type="SAM" id="Phobius"/>
    </source>
</evidence>
<evidence type="ECO:0000259" key="2">
    <source>
        <dbReference type="Pfam" id="PF14242"/>
    </source>
</evidence>
<dbReference type="EMBL" id="JARGYC010000006">
    <property type="protein sequence ID" value="MDF0599888.1"/>
    <property type="molecule type" value="Genomic_DNA"/>
</dbReference>
<evidence type="ECO:0000313" key="4">
    <source>
        <dbReference type="Proteomes" id="UP001220964"/>
    </source>
</evidence>
<keyword evidence="1" id="KW-0472">Membrane</keyword>
<dbReference type="RefSeq" id="WP_275566028.1">
    <property type="nucleotide sequence ID" value="NZ_JARGYC010000006.1"/>
</dbReference>